<feature type="region of interest" description="Disordered" evidence="1">
    <location>
        <begin position="64"/>
        <end position="106"/>
    </location>
</feature>
<organism evidence="2 3">
    <name type="scientific">Rosa chinensis</name>
    <name type="common">China rose</name>
    <dbReference type="NCBI Taxonomy" id="74649"/>
    <lineage>
        <taxon>Eukaryota</taxon>
        <taxon>Viridiplantae</taxon>
        <taxon>Streptophyta</taxon>
        <taxon>Embryophyta</taxon>
        <taxon>Tracheophyta</taxon>
        <taxon>Spermatophyta</taxon>
        <taxon>Magnoliopsida</taxon>
        <taxon>eudicotyledons</taxon>
        <taxon>Gunneridae</taxon>
        <taxon>Pentapetalae</taxon>
        <taxon>rosids</taxon>
        <taxon>fabids</taxon>
        <taxon>Rosales</taxon>
        <taxon>Rosaceae</taxon>
        <taxon>Rosoideae</taxon>
        <taxon>Rosoideae incertae sedis</taxon>
        <taxon>Rosa</taxon>
    </lineage>
</organism>
<dbReference type="Proteomes" id="UP000238479">
    <property type="component" value="Chromosome 7"/>
</dbReference>
<comment type="caution">
    <text evidence="2">The sequence shown here is derived from an EMBL/GenBank/DDBJ whole genome shotgun (WGS) entry which is preliminary data.</text>
</comment>
<feature type="compositionally biased region" description="Basic and acidic residues" evidence="1">
    <location>
        <begin position="75"/>
        <end position="87"/>
    </location>
</feature>
<proteinExistence type="predicted"/>
<dbReference type="AlphaFoldDB" id="A0A2P6PHF1"/>
<evidence type="ECO:0000313" key="2">
    <source>
        <dbReference type="EMBL" id="PRQ21363.1"/>
    </source>
</evidence>
<evidence type="ECO:0000313" key="3">
    <source>
        <dbReference type="Proteomes" id="UP000238479"/>
    </source>
</evidence>
<evidence type="ECO:0000256" key="1">
    <source>
        <dbReference type="SAM" id="MobiDB-lite"/>
    </source>
</evidence>
<sequence length="106" mass="11837">MMGLMLVEPVGRSWLGTRWESRMRMRRGRRPRVLLGSLSLLLGRRLSGLGGRRLSLLGGGSLTFRSAGRSLSESRGGDEGEHGDQNKSRTSHCGCEITNRRGRWKK</sequence>
<dbReference type="EMBL" id="PDCK01000045">
    <property type="protein sequence ID" value="PRQ21363.1"/>
    <property type="molecule type" value="Genomic_DNA"/>
</dbReference>
<gene>
    <name evidence="2" type="ORF">RchiOBHm_Chr7g0238391</name>
</gene>
<dbReference type="Gramene" id="PRQ21363">
    <property type="protein sequence ID" value="PRQ21363"/>
    <property type="gene ID" value="RchiOBHm_Chr7g0238391"/>
</dbReference>
<name>A0A2P6PHF1_ROSCH</name>
<accession>A0A2P6PHF1</accession>
<reference evidence="2 3" key="1">
    <citation type="journal article" date="2018" name="Nat. Genet.">
        <title>The Rosa genome provides new insights in the design of modern roses.</title>
        <authorList>
            <person name="Bendahmane M."/>
        </authorList>
    </citation>
    <scope>NUCLEOTIDE SEQUENCE [LARGE SCALE GENOMIC DNA]</scope>
    <source>
        <strain evidence="3">cv. Old Blush</strain>
    </source>
</reference>
<protein>
    <submittedName>
        <fullName evidence="2">Uncharacterized protein</fullName>
    </submittedName>
</protein>
<keyword evidence="3" id="KW-1185">Reference proteome</keyword>